<feature type="transmembrane region" description="Helical" evidence="6">
    <location>
        <begin position="384"/>
        <end position="401"/>
    </location>
</feature>
<reference evidence="8 9" key="1">
    <citation type="submission" date="2021-01" db="EMBL/GenBank/DDBJ databases">
        <title>Aequorivita sp. strain KX20305, a bacterium isolated from the sediment collected at a cold seep field in South China Sea.</title>
        <authorList>
            <person name="Zhang H."/>
            <person name="Li C."/>
        </authorList>
    </citation>
    <scope>NUCLEOTIDE SEQUENCE [LARGE SCALE GENOMIC DNA]</scope>
    <source>
        <strain evidence="8 9">KX20305</strain>
    </source>
</reference>
<dbReference type="InterPro" id="IPR003594">
    <property type="entry name" value="HATPase_dom"/>
</dbReference>
<name>A0ABX7DQ94_9FLAO</name>
<dbReference type="InterPro" id="IPR050482">
    <property type="entry name" value="Sensor_HK_TwoCompSys"/>
</dbReference>
<dbReference type="InterPro" id="IPR011990">
    <property type="entry name" value="TPR-like_helical_dom_sf"/>
</dbReference>
<dbReference type="EMBL" id="CP068439">
    <property type="protein sequence ID" value="QQX75987.1"/>
    <property type="molecule type" value="Genomic_DNA"/>
</dbReference>
<evidence type="ECO:0000256" key="5">
    <source>
        <dbReference type="SAM" id="Coils"/>
    </source>
</evidence>
<keyword evidence="9" id="KW-1185">Reference proteome</keyword>
<dbReference type="SUPFAM" id="SSF48452">
    <property type="entry name" value="TPR-like"/>
    <property type="match status" value="2"/>
</dbReference>
<sequence>MKYTNPDLANSISDSLLKIETKPFGSDAYAAKAYVKLIRFQYDSVYSFLKKSITLDRQNQDSIRLARDYNLMGIYYKDVALKDSAVFYYTKAVQIIDKKDAKLAGVYNFELSRYYSLIGDKNRQIRFLKKSKEFSNKARDTLTLYNIEEYENNLFKKAGGDYISGKKQYLFSKSSKNSYLLAWSQQKYADGIISVDSLDRAKVLIDSSINYFKSINNLYLLYVAYSSSANIAYISKDDEERLKIYNAQYNIVKNTEHIFKAANTYNLGDFYLHQKKYDKAKKFLLEVLETNKHQEIQPVLILLTYESLSEIYENRGNFEVALEYHKKFKEIEDMLYNTQVTAQVTDYKIKYETQEKEKENLQLKQDNAEKELKVQQATNLNQRYGFIALTAFLGIFGIFYYSKNRRRKLRDEHIINIAQTKQKEHEKIGADLHSTKAKDLEKIASNLEQKGEVEIAKKVREVKDSIRLLSHELFQIPFSQLEFDDQIINLLFDYNSDSLKITHAGIHTIPWAEVDDTIKRNLYLIISEAISNIKNHSQATTANVKFQKTNKNIDVTITDNGIGFTDEDLKKGHGIGNMRMRVNEIKGSIRFDAVKNKGSEIGIFITAF</sequence>
<keyword evidence="2" id="KW-0418">Kinase</keyword>
<keyword evidence="5" id="KW-0175">Coiled coil</keyword>
<keyword evidence="6" id="KW-1133">Transmembrane helix</keyword>
<evidence type="ECO:0000256" key="4">
    <source>
        <dbReference type="PROSITE-ProRule" id="PRU00339"/>
    </source>
</evidence>
<feature type="coiled-coil region" evidence="5">
    <location>
        <begin position="344"/>
        <end position="380"/>
    </location>
</feature>
<keyword evidence="1" id="KW-0808">Transferase</keyword>
<dbReference type="PANTHER" id="PTHR24421">
    <property type="entry name" value="NITRATE/NITRITE SENSOR PROTEIN NARX-RELATED"/>
    <property type="match status" value="1"/>
</dbReference>
<proteinExistence type="predicted"/>
<keyword evidence="3" id="KW-0902">Two-component regulatory system</keyword>
<evidence type="ECO:0000256" key="2">
    <source>
        <dbReference type="ARBA" id="ARBA00022777"/>
    </source>
</evidence>
<gene>
    <name evidence="8" type="ORF">JK629_11665</name>
</gene>
<dbReference type="InterPro" id="IPR036890">
    <property type="entry name" value="HATPase_C_sf"/>
</dbReference>
<feature type="domain" description="Histidine kinase/HSP90-like ATPase" evidence="7">
    <location>
        <begin position="520"/>
        <end position="602"/>
    </location>
</feature>
<dbReference type="Pfam" id="PF13181">
    <property type="entry name" value="TPR_8"/>
    <property type="match status" value="1"/>
</dbReference>
<dbReference type="Proteomes" id="UP000629420">
    <property type="component" value="Chromosome"/>
</dbReference>
<dbReference type="InterPro" id="IPR019734">
    <property type="entry name" value="TPR_rpt"/>
</dbReference>
<keyword evidence="6" id="KW-0472">Membrane</keyword>
<evidence type="ECO:0000313" key="8">
    <source>
        <dbReference type="EMBL" id="QQX75987.1"/>
    </source>
</evidence>
<evidence type="ECO:0000256" key="3">
    <source>
        <dbReference type="ARBA" id="ARBA00023012"/>
    </source>
</evidence>
<dbReference type="SMART" id="SM00028">
    <property type="entry name" value="TPR"/>
    <property type="match status" value="3"/>
</dbReference>
<dbReference type="CDD" id="cd16917">
    <property type="entry name" value="HATPase_UhpB-NarQ-NarX-like"/>
    <property type="match status" value="1"/>
</dbReference>
<dbReference type="Gene3D" id="1.25.40.10">
    <property type="entry name" value="Tetratricopeptide repeat domain"/>
    <property type="match status" value="2"/>
</dbReference>
<dbReference type="PROSITE" id="PS50005">
    <property type="entry name" value="TPR"/>
    <property type="match status" value="1"/>
</dbReference>
<protein>
    <recommendedName>
        <fullName evidence="7">Histidine kinase/HSP90-like ATPase domain-containing protein</fullName>
    </recommendedName>
</protein>
<keyword evidence="4" id="KW-0802">TPR repeat</keyword>
<evidence type="ECO:0000256" key="6">
    <source>
        <dbReference type="SAM" id="Phobius"/>
    </source>
</evidence>
<evidence type="ECO:0000256" key="1">
    <source>
        <dbReference type="ARBA" id="ARBA00022679"/>
    </source>
</evidence>
<feature type="repeat" description="TPR" evidence="4">
    <location>
        <begin position="261"/>
        <end position="294"/>
    </location>
</feature>
<dbReference type="SUPFAM" id="SSF55874">
    <property type="entry name" value="ATPase domain of HSP90 chaperone/DNA topoisomerase II/histidine kinase"/>
    <property type="match status" value="1"/>
</dbReference>
<dbReference type="RefSeq" id="WP_202335798.1">
    <property type="nucleotide sequence ID" value="NZ_CP068439.1"/>
</dbReference>
<evidence type="ECO:0000259" key="7">
    <source>
        <dbReference type="Pfam" id="PF02518"/>
    </source>
</evidence>
<dbReference type="Gene3D" id="3.30.565.10">
    <property type="entry name" value="Histidine kinase-like ATPase, C-terminal domain"/>
    <property type="match status" value="1"/>
</dbReference>
<dbReference type="Pfam" id="PF02518">
    <property type="entry name" value="HATPase_c"/>
    <property type="match status" value="1"/>
</dbReference>
<evidence type="ECO:0000313" key="9">
    <source>
        <dbReference type="Proteomes" id="UP000629420"/>
    </source>
</evidence>
<organism evidence="8 9">
    <name type="scientific">Aequorivita iocasae</name>
    <dbReference type="NCBI Taxonomy" id="2803865"/>
    <lineage>
        <taxon>Bacteria</taxon>
        <taxon>Pseudomonadati</taxon>
        <taxon>Bacteroidota</taxon>
        <taxon>Flavobacteriia</taxon>
        <taxon>Flavobacteriales</taxon>
        <taxon>Flavobacteriaceae</taxon>
        <taxon>Aequorivita</taxon>
    </lineage>
</organism>
<accession>A0ABX7DQ94</accession>
<keyword evidence="6" id="KW-0812">Transmembrane</keyword>